<evidence type="ECO:0000313" key="2">
    <source>
        <dbReference type="Proteomes" id="UP000008556"/>
    </source>
</evidence>
<reference evidence="1 2" key="1">
    <citation type="submission" date="2007-11" db="EMBL/GenBank/DDBJ databases">
        <authorList>
            <consortium name="The Salmonella enterica serovar Paratyphi B Genome Sequencing Project"/>
            <person name="McClelland M."/>
            <person name="Sanderson E.K."/>
            <person name="Porwollik S."/>
            <person name="Spieth J."/>
            <person name="Clifton W.S."/>
            <person name="Fulton R."/>
            <person name="Cordes M."/>
            <person name="Wollam A."/>
            <person name="Shah N."/>
            <person name="Pepin K."/>
            <person name="Bhonagiri V."/>
            <person name="Nash W."/>
            <person name="Johnson M."/>
            <person name="Thiruvilangam P."/>
            <person name="Wilson R."/>
        </authorList>
    </citation>
    <scope>NUCLEOTIDE SEQUENCE [LARGE SCALE GENOMIC DNA]</scope>
    <source>
        <strain evidence="2">ATCC BAA-1250 / SPB7</strain>
    </source>
</reference>
<accession>A0A6C6ZAW9</accession>
<evidence type="ECO:0000313" key="1">
    <source>
        <dbReference type="EMBL" id="ABX70641.1"/>
    </source>
</evidence>
<dbReference type="KEGG" id="spq:SPAB_05368"/>
<proteinExistence type="predicted"/>
<dbReference type="AlphaFoldDB" id="A0A6C6ZAW9"/>
<dbReference type="Proteomes" id="UP000008556">
    <property type="component" value="Chromosome"/>
</dbReference>
<sequence>MAMINSSAISEVFFGGETRSEGIIWKGHYHNSAV</sequence>
<gene>
    <name evidence="1" type="ordered locus">SPAB_05368</name>
</gene>
<dbReference type="EMBL" id="CP000886">
    <property type="protein sequence ID" value="ABX70641.1"/>
    <property type="molecule type" value="Genomic_DNA"/>
</dbReference>
<protein>
    <submittedName>
        <fullName evidence="1">Uncharacterized protein</fullName>
    </submittedName>
</protein>
<organism evidence="1 2">
    <name type="scientific">Salmonella paratyphi B (strain ATCC BAA-1250 / SPB7)</name>
    <dbReference type="NCBI Taxonomy" id="1016998"/>
    <lineage>
        <taxon>Bacteria</taxon>
        <taxon>Pseudomonadati</taxon>
        <taxon>Pseudomonadota</taxon>
        <taxon>Gammaproteobacteria</taxon>
        <taxon>Enterobacterales</taxon>
        <taxon>Enterobacteriaceae</taxon>
        <taxon>Salmonella</taxon>
    </lineage>
</organism>
<name>A0A6C6ZAW9_SALPB</name>